<dbReference type="PANTHER" id="PTHR37164">
    <property type="entry name" value="BACTERIOHEMERYTHRIN"/>
    <property type="match status" value="1"/>
</dbReference>
<reference evidence="5 6" key="1">
    <citation type="submission" date="2019-11" db="EMBL/GenBank/DDBJ databases">
        <authorList>
            <person name="Zheng R.K."/>
            <person name="Sun C.M."/>
        </authorList>
    </citation>
    <scope>NUCLEOTIDE SEQUENCE [LARGE SCALE GENOMIC DNA]</scope>
    <source>
        <strain evidence="5 6">SRB007</strain>
    </source>
</reference>
<evidence type="ECO:0000313" key="6">
    <source>
        <dbReference type="Proteomes" id="UP000428328"/>
    </source>
</evidence>
<dbReference type="Gene3D" id="1.20.120.50">
    <property type="entry name" value="Hemerythrin-like"/>
    <property type="match status" value="1"/>
</dbReference>
<feature type="domain" description="Hemerythrin-like" evidence="4">
    <location>
        <begin position="13"/>
        <end position="127"/>
    </location>
</feature>
<dbReference type="InterPro" id="IPR050669">
    <property type="entry name" value="Hemerythrin"/>
</dbReference>
<keyword evidence="6" id="KW-1185">Reference proteome</keyword>
<sequence length="137" mass="16831">MKCMEWLEVYDVGVEEINKQHRGLVRVTNKLFHAIMEDRGEELLYDILKELEEYAAFHFDYEERLLREHEYPKELLERHIREHDKLKADVADYIQRLEGREVAMDLDLFAFLRDWTENHMRNTDMLYRDFFNARGVY</sequence>
<dbReference type="NCBIfam" id="TIGR02481">
    <property type="entry name" value="hemeryth_dom"/>
    <property type="match status" value="1"/>
</dbReference>
<gene>
    <name evidence="5" type="ORF">GM415_13465</name>
</gene>
<dbReference type="PANTHER" id="PTHR37164:SF1">
    <property type="entry name" value="BACTERIOHEMERYTHRIN"/>
    <property type="match status" value="1"/>
</dbReference>
<evidence type="ECO:0000259" key="4">
    <source>
        <dbReference type="Pfam" id="PF01814"/>
    </source>
</evidence>
<dbReference type="AlphaFoldDB" id="A0A6I6JLG4"/>
<name>A0A6I6JLG4_9BACT</name>
<evidence type="ECO:0000256" key="2">
    <source>
        <dbReference type="ARBA" id="ARBA00022723"/>
    </source>
</evidence>
<evidence type="ECO:0000256" key="3">
    <source>
        <dbReference type="ARBA" id="ARBA00023004"/>
    </source>
</evidence>
<dbReference type="SUPFAM" id="SSF47188">
    <property type="entry name" value="Hemerythrin-like"/>
    <property type="match status" value="1"/>
</dbReference>
<protein>
    <submittedName>
        <fullName evidence="5">Bacteriohemerythrin</fullName>
    </submittedName>
</protein>
<accession>A0A6I6JLG4</accession>
<dbReference type="Pfam" id="PF01814">
    <property type="entry name" value="Hemerythrin"/>
    <property type="match status" value="1"/>
</dbReference>
<dbReference type="KEGG" id="psel:GM415_13465"/>
<dbReference type="GO" id="GO:0046872">
    <property type="term" value="F:metal ion binding"/>
    <property type="evidence" value="ECO:0007669"/>
    <property type="project" value="UniProtKB-KW"/>
</dbReference>
<dbReference type="InterPro" id="IPR012312">
    <property type="entry name" value="Hemerythrin-like"/>
</dbReference>
<evidence type="ECO:0000256" key="1">
    <source>
        <dbReference type="ARBA" id="ARBA00010587"/>
    </source>
</evidence>
<organism evidence="5 6">
    <name type="scientific">Pseudodesulfovibrio cashew</name>
    <dbReference type="NCBI Taxonomy" id="2678688"/>
    <lineage>
        <taxon>Bacteria</taxon>
        <taxon>Pseudomonadati</taxon>
        <taxon>Thermodesulfobacteriota</taxon>
        <taxon>Desulfovibrionia</taxon>
        <taxon>Desulfovibrionales</taxon>
        <taxon>Desulfovibrionaceae</taxon>
    </lineage>
</organism>
<dbReference type="CDD" id="cd12107">
    <property type="entry name" value="Hemerythrin"/>
    <property type="match status" value="1"/>
</dbReference>
<keyword evidence="2" id="KW-0479">Metal-binding</keyword>
<dbReference type="InterPro" id="IPR012827">
    <property type="entry name" value="Hemerythrin_metal-bd"/>
</dbReference>
<dbReference type="NCBIfam" id="NF033749">
    <property type="entry name" value="bact_hemeryth"/>
    <property type="match status" value="1"/>
</dbReference>
<keyword evidence="3" id="KW-0408">Iron</keyword>
<dbReference type="Proteomes" id="UP000428328">
    <property type="component" value="Chromosome"/>
</dbReference>
<dbReference type="RefSeq" id="WP_158949027.1">
    <property type="nucleotide sequence ID" value="NZ_CP046400.1"/>
</dbReference>
<dbReference type="InterPro" id="IPR035938">
    <property type="entry name" value="Hemerythrin-like_sf"/>
</dbReference>
<comment type="similarity">
    <text evidence="1">Belongs to the hemerythrin family.</text>
</comment>
<proteinExistence type="inferred from homology"/>
<evidence type="ECO:0000313" key="5">
    <source>
        <dbReference type="EMBL" id="QGY41093.1"/>
    </source>
</evidence>
<dbReference type="EMBL" id="CP046400">
    <property type="protein sequence ID" value="QGY41093.1"/>
    <property type="molecule type" value="Genomic_DNA"/>
</dbReference>